<sequence>MNRFFLGILLPLTLLLPFGCSRDTEPLPRARDINVLVAASPAEESFIRAQIEDFEKFNWNAKIRLHIRPAGFALAGELARMESKGQPIDLIVFDAGELAELSAGGRLMNMGKDSRVKPIVDSIHPALLDRLSGKNGVMALPLFWSTTVLAYDKRIFDRIGMSYPSEYWGWPDVLEAAQAATMDTDRDGRKDQFGLELRGSADEIVMMFWQFEGVFNGQAEAKTLAQIMSPENRVILEQTIDFYADMAGEMNVAVVAQPPKAPQYFRGGESGNDLRAMAGSHRFGRRSGPGILQIAPRHGAGQGDIGLRRGSWESREARTANSEALALMKFLLRADAQRALAAGGVGLPVLSELSESAIQRLGGSWDMNSFYGQLPHAQIAPAPVVMAGIQKMLDERLSSGVRIVPDSDERPSFRSRLKLRLDSEKK</sequence>
<dbReference type="Pfam" id="PF13416">
    <property type="entry name" value="SBP_bac_8"/>
    <property type="match status" value="1"/>
</dbReference>
<gene>
    <name evidence="1" type="ORF">QQ055_10735</name>
</gene>
<dbReference type="EMBL" id="JASVEJ010000040">
    <property type="protein sequence ID" value="MDL5057923.1"/>
    <property type="molecule type" value="Genomic_DNA"/>
</dbReference>
<dbReference type="PANTHER" id="PTHR43649">
    <property type="entry name" value="ARABINOSE-BINDING PROTEIN-RELATED"/>
    <property type="match status" value="1"/>
</dbReference>
<evidence type="ECO:0000313" key="1">
    <source>
        <dbReference type="EMBL" id="MDL5057923.1"/>
    </source>
</evidence>
<accession>A0ABT7M0Y9</accession>
<dbReference type="InterPro" id="IPR006059">
    <property type="entry name" value="SBP"/>
</dbReference>
<dbReference type="RefSeq" id="WP_286004695.1">
    <property type="nucleotide sequence ID" value="NZ_JASVEJ010000040.1"/>
</dbReference>
<dbReference type="Proteomes" id="UP001230986">
    <property type="component" value="Unassembled WGS sequence"/>
</dbReference>
<protein>
    <submittedName>
        <fullName evidence="1">Extracellular solute-binding protein</fullName>
    </submittedName>
</protein>
<evidence type="ECO:0000313" key="2">
    <source>
        <dbReference type="Proteomes" id="UP001230986"/>
    </source>
</evidence>
<dbReference type="InterPro" id="IPR050490">
    <property type="entry name" value="Bact_solute-bd_prot1"/>
</dbReference>
<keyword evidence="2" id="KW-1185">Reference proteome</keyword>
<comment type="caution">
    <text evidence="1">The sequence shown here is derived from an EMBL/GenBank/DDBJ whole genome shotgun (WGS) entry which is preliminary data.</text>
</comment>
<organism evidence="1 2">
    <name type="scientific">Geitlerinema calcuttense NRMC-F 0142</name>
    <dbReference type="NCBI Taxonomy" id="2922238"/>
    <lineage>
        <taxon>Bacteria</taxon>
        <taxon>Bacillati</taxon>
        <taxon>Cyanobacteriota</taxon>
        <taxon>Cyanophyceae</taxon>
        <taxon>Geitlerinematales</taxon>
        <taxon>Geitlerinemataceae</taxon>
        <taxon>Geitlerinema</taxon>
    </lineage>
</organism>
<dbReference type="SUPFAM" id="SSF53850">
    <property type="entry name" value="Periplasmic binding protein-like II"/>
    <property type="match status" value="1"/>
</dbReference>
<dbReference type="PANTHER" id="PTHR43649:SF12">
    <property type="entry name" value="DIACETYLCHITOBIOSE BINDING PROTEIN DASA"/>
    <property type="match status" value="1"/>
</dbReference>
<proteinExistence type="predicted"/>
<dbReference type="Gene3D" id="3.40.190.10">
    <property type="entry name" value="Periplasmic binding protein-like II"/>
    <property type="match status" value="1"/>
</dbReference>
<reference evidence="1 2" key="1">
    <citation type="submission" date="2023-06" db="EMBL/GenBank/DDBJ databases">
        <title>Whole genome sequence of Oscillatoria calcuttensis NRMC-F 0142.</title>
        <authorList>
            <person name="Shakena Fathima T."/>
            <person name="Muralitharan G."/>
            <person name="Thajuddin N."/>
        </authorList>
    </citation>
    <scope>NUCLEOTIDE SEQUENCE [LARGE SCALE GENOMIC DNA]</scope>
    <source>
        <strain evidence="1 2">NRMC-F 0142</strain>
    </source>
</reference>
<name>A0ABT7M0Y9_9CYAN</name>